<protein>
    <submittedName>
        <fullName evidence="1">Uncharacterized protein</fullName>
    </submittedName>
</protein>
<sequence>MCCVNQLPACWPTNVIQTWLKTCVRNAINLPPARAAMWLHLVALSGGLCAVKLRWRQKFKFCYRVASAACPHSSNFSHYWGLPFVPISNLKLMPRYMTPQLCREHLGLNNED</sequence>
<dbReference type="Proteomes" id="UP001497472">
    <property type="component" value="Unassembled WGS sequence"/>
</dbReference>
<dbReference type="EMBL" id="CAVLEF010000005">
    <property type="protein sequence ID" value="CAK1543997.1"/>
    <property type="molecule type" value="Genomic_DNA"/>
</dbReference>
<accession>A0AAV1J3D9</accession>
<name>A0AAV1J3D9_9NEOP</name>
<evidence type="ECO:0000313" key="2">
    <source>
        <dbReference type="Proteomes" id="UP001497472"/>
    </source>
</evidence>
<keyword evidence="2" id="KW-1185">Reference proteome</keyword>
<dbReference type="AlphaFoldDB" id="A0AAV1J3D9"/>
<organism evidence="1 2">
    <name type="scientific">Leptosia nina</name>
    <dbReference type="NCBI Taxonomy" id="320188"/>
    <lineage>
        <taxon>Eukaryota</taxon>
        <taxon>Metazoa</taxon>
        <taxon>Ecdysozoa</taxon>
        <taxon>Arthropoda</taxon>
        <taxon>Hexapoda</taxon>
        <taxon>Insecta</taxon>
        <taxon>Pterygota</taxon>
        <taxon>Neoptera</taxon>
        <taxon>Endopterygota</taxon>
        <taxon>Lepidoptera</taxon>
        <taxon>Glossata</taxon>
        <taxon>Ditrysia</taxon>
        <taxon>Papilionoidea</taxon>
        <taxon>Pieridae</taxon>
        <taxon>Pierinae</taxon>
        <taxon>Leptosia</taxon>
    </lineage>
</organism>
<gene>
    <name evidence="1" type="ORF">LNINA_LOCUS3779</name>
</gene>
<reference evidence="1 2" key="1">
    <citation type="submission" date="2023-11" db="EMBL/GenBank/DDBJ databases">
        <authorList>
            <person name="Okamura Y."/>
        </authorList>
    </citation>
    <scope>NUCLEOTIDE SEQUENCE [LARGE SCALE GENOMIC DNA]</scope>
</reference>
<proteinExistence type="predicted"/>
<comment type="caution">
    <text evidence="1">The sequence shown here is derived from an EMBL/GenBank/DDBJ whole genome shotgun (WGS) entry which is preliminary data.</text>
</comment>
<evidence type="ECO:0000313" key="1">
    <source>
        <dbReference type="EMBL" id="CAK1543997.1"/>
    </source>
</evidence>